<evidence type="ECO:0000313" key="2">
    <source>
        <dbReference type="Proteomes" id="UP000220210"/>
    </source>
</evidence>
<dbReference type="EMBL" id="NTSO01000028">
    <property type="protein sequence ID" value="PFF41882.1"/>
    <property type="molecule type" value="Genomic_DNA"/>
</dbReference>
<comment type="caution">
    <text evidence="1">The sequence shown here is derived from an EMBL/GenBank/DDBJ whole genome shotgun (WGS) entry which is preliminary data.</text>
</comment>
<gene>
    <name evidence="1" type="ORF">CN357_30980</name>
</gene>
<organism evidence="1 2">
    <name type="scientific">Bacillus cereus</name>
    <dbReference type="NCBI Taxonomy" id="1396"/>
    <lineage>
        <taxon>Bacteria</taxon>
        <taxon>Bacillati</taxon>
        <taxon>Bacillota</taxon>
        <taxon>Bacilli</taxon>
        <taxon>Bacillales</taxon>
        <taxon>Bacillaceae</taxon>
        <taxon>Bacillus</taxon>
        <taxon>Bacillus cereus group</taxon>
    </lineage>
</organism>
<name>A0A9X6VSW2_BACCE</name>
<accession>A0A9X6VSW2</accession>
<reference evidence="1 2" key="1">
    <citation type="submission" date="2017-09" db="EMBL/GenBank/DDBJ databases">
        <title>Large-scale bioinformatics analysis of Bacillus genomes uncovers conserved roles of natural products in bacterial physiology.</title>
        <authorList>
            <consortium name="Agbiome Team Llc"/>
            <person name="Bleich R.M."/>
            <person name="Kirk G.J."/>
            <person name="Santa Maria K.C."/>
            <person name="Allen S.E."/>
            <person name="Farag S."/>
            <person name="Shank E.A."/>
            <person name="Bowers A."/>
        </authorList>
    </citation>
    <scope>NUCLEOTIDE SEQUENCE [LARGE SCALE GENOMIC DNA]</scope>
    <source>
        <strain evidence="1 2">AFS020204</strain>
    </source>
</reference>
<dbReference type="AlphaFoldDB" id="A0A9X6VSW2"/>
<proteinExistence type="predicted"/>
<evidence type="ECO:0000313" key="1">
    <source>
        <dbReference type="EMBL" id="PFF41882.1"/>
    </source>
</evidence>
<dbReference type="RefSeq" id="WP_098434352.1">
    <property type="nucleotide sequence ID" value="NZ_NTSO01000028.1"/>
</dbReference>
<dbReference type="Proteomes" id="UP000220210">
    <property type="component" value="Unassembled WGS sequence"/>
</dbReference>
<protein>
    <submittedName>
        <fullName evidence="1">Uncharacterized protein</fullName>
    </submittedName>
</protein>
<sequence>MKYGIYLAGEVMITHNDYFEACSEAQQLTRDTGVAHGVMPIEKEMNKAKVIQLIAKVIFDASESGKNYGWMCELDNSLDNLGEELDVSNEEIYDTVLKLNGPDPVAISKTEEGTYKRTLVEMHYPWDMIKDWSEEDCEAEIGAIDSSDVM</sequence>